<dbReference type="InterPro" id="IPR001969">
    <property type="entry name" value="Aspartic_peptidase_AS"/>
</dbReference>
<dbReference type="AlphaFoldDB" id="A0A177WFS2"/>
<protein>
    <submittedName>
        <fullName evidence="1">Uncharacterized protein</fullName>
    </submittedName>
</protein>
<accession>A0A177WFS2</accession>
<dbReference type="eggNOG" id="ENOG502SGRE">
    <property type="taxonomic scope" value="Eukaryota"/>
</dbReference>
<dbReference type="VEuPathDB" id="FungiDB:BDEG_22856"/>
<proteinExistence type="predicted"/>
<reference evidence="1 2" key="2">
    <citation type="submission" date="2016-05" db="EMBL/GenBank/DDBJ databases">
        <title>Lineage-specific infection strategies underlie the spectrum of fungal disease in amphibians.</title>
        <authorList>
            <person name="Cuomo C.A."/>
            <person name="Farrer R.A."/>
            <person name="James T."/>
            <person name="Longcore J."/>
            <person name="Birren B."/>
        </authorList>
    </citation>
    <scope>NUCLEOTIDE SEQUENCE [LARGE SCALE GENOMIC DNA]</scope>
    <source>
        <strain evidence="1 2">JEL423</strain>
    </source>
</reference>
<organism evidence="1 2">
    <name type="scientific">Batrachochytrium dendrobatidis (strain JEL423)</name>
    <dbReference type="NCBI Taxonomy" id="403673"/>
    <lineage>
        <taxon>Eukaryota</taxon>
        <taxon>Fungi</taxon>
        <taxon>Fungi incertae sedis</taxon>
        <taxon>Chytridiomycota</taxon>
        <taxon>Chytridiomycota incertae sedis</taxon>
        <taxon>Chytridiomycetes</taxon>
        <taxon>Rhizophydiales</taxon>
        <taxon>Rhizophydiales incertae sedis</taxon>
        <taxon>Batrachochytrium</taxon>
    </lineage>
</organism>
<dbReference type="STRING" id="403673.A0A177WFS2"/>
<evidence type="ECO:0000313" key="2">
    <source>
        <dbReference type="Proteomes" id="UP000077115"/>
    </source>
</evidence>
<reference evidence="1 2" key="1">
    <citation type="submission" date="2006-10" db="EMBL/GenBank/DDBJ databases">
        <title>The Genome Sequence of Batrachochytrium dendrobatidis JEL423.</title>
        <authorList>
            <consortium name="The Broad Institute Genome Sequencing Platform"/>
            <person name="Birren B."/>
            <person name="Lander E."/>
            <person name="Galagan J."/>
            <person name="Cuomo C."/>
            <person name="Devon K."/>
            <person name="Jaffe D."/>
            <person name="Butler J."/>
            <person name="Alvarez P."/>
            <person name="Gnerre S."/>
            <person name="Grabherr M."/>
            <person name="Kleber M."/>
            <person name="Mauceli E."/>
            <person name="Brockman W."/>
            <person name="Young S."/>
            <person name="LaButti K."/>
            <person name="Sykes S."/>
            <person name="DeCaprio D."/>
            <person name="Crawford M."/>
            <person name="Koehrsen M."/>
            <person name="Engels R."/>
            <person name="Montgomery P."/>
            <person name="Pearson M."/>
            <person name="Howarth C."/>
            <person name="Larson L."/>
            <person name="White J."/>
            <person name="O'Leary S."/>
            <person name="Kodira C."/>
            <person name="Zeng Q."/>
            <person name="Yandava C."/>
            <person name="Alvarado L."/>
            <person name="Longcore J."/>
            <person name="James T."/>
        </authorList>
    </citation>
    <scope>NUCLEOTIDE SEQUENCE [LARGE SCALE GENOMIC DNA]</scope>
    <source>
        <strain evidence="1 2">JEL423</strain>
    </source>
</reference>
<dbReference type="GO" id="GO:0004190">
    <property type="term" value="F:aspartic-type endopeptidase activity"/>
    <property type="evidence" value="ECO:0007669"/>
    <property type="project" value="InterPro"/>
</dbReference>
<sequence length="260" mass="29327">MSSIHRAPNDTSFLGESAKTIQKLRFPAINCTSEKQGLQAVEILQVCRKKLFNLLTGRLKFKCGSVETTFLRKCQCRKTNQLNSQTTIPLQPKVMTMDTLMDPPGYIKPSLQNFLLTDIDSKELRIIAAAMELEYLGPASFPGSFPVEGTIWAPNHRLMVNLACRRRTKSDSPTRNIIFLVDTGSPVTYLCQEAMESLVGKDSNLPQTLFVKIHNEKAIQTHISPKDSHFADVNVLGMNFIVENRVYPRLDFDEKTFSLD</sequence>
<dbReference type="EMBL" id="DS022302">
    <property type="protein sequence ID" value="OAJ38967.1"/>
    <property type="molecule type" value="Genomic_DNA"/>
</dbReference>
<evidence type="ECO:0000313" key="1">
    <source>
        <dbReference type="EMBL" id="OAJ38967.1"/>
    </source>
</evidence>
<dbReference type="GO" id="GO:0006508">
    <property type="term" value="P:proteolysis"/>
    <property type="evidence" value="ECO:0007669"/>
    <property type="project" value="InterPro"/>
</dbReference>
<dbReference type="PROSITE" id="PS00141">
    <property type="entry name" value="ASP_PROTEASE"/>
    <property type="match status" value="1"/>
</dbReference>
<dbReference type="Proteomes" id="UP000077115">
    <property type="component" value="Unassembled WGS sequence"/>
</dbReference>
<name>A0A177WFS2_BATDL</name>
<gene>
    <name evidence="1" type="ORF">BDEG_22856</name>
</gene>
<dbReference type="OrthoDB" id="422081at2759"/>